<dbReference type="InterPro" id="IPR038157">
    <property type="entry name" value="FeoA_core_dom"/>
</dbReference>
<keyword evidence="4" id="KW-1185">Reference proteome</keyword>
<feature type="domain" description="Ferrous iron transporter FeoA-like" evidence="2">
    <location>
        <begin position="3"/>
        <end position="76"/>
    </location>
</feature>
<gene>
    <name evidence="3" type="ORF">SAMN05428963_10342</name>
</gene>
<dbReference type="InterPro" id="IPR052713">
    <property type="entry name" value="FeoA"/>
</dbReference>
<name>A0A1T4NJQ0_9HYPH</name>
<dbReference type="GO" id="GO:0046914">
    <property type="term" value="F:transition metal ion binding"/>
    <property type="evidence" value="ECO:0007669"/>
    <property type="project" value="InterPro"/>
</dbReference>
<dbReference type="Pfam" id="PF04023">
    <property type="entry name" value="FeoA"/>
    <property type="match status" value="1"/>
</dbReference>
<dbReference type="RefSeq" id="WP_078707167.1">
    <property type="nucleotide sequence ID" value="NZ_FUXL01000003.1"/>
</dbReference>
<sequence>MQQLLSEIGVGKSAKVIGYNDKTSAYRRRLLAMGLTPGAIITVTRKAPLGDPIEIDLRGTALSVRKDEAKIVTVELA</sequence>
<dbReference type="AlphaFoldDB" id="A0A1T4NJQ0"/>
<proteinExistence type="predicted"/>
<reference evidence="4" key="1">
    <citation type="submission" date="2017-02" db="EMBL/GenBank/DDBJ databases">
        <authorList>
            <person name="Varghese N."/>
            <person name="Submissions S."/>
        </authorList>
    </citation>
    <scope>NUCLEOTIDE SEQUENCE [LARGE SCALE GENOMIC DNA]</scope>
    <source>
        <strain evidence="4">USBA 369</strain>
    </source>
</reference>
<dbReference type="PANTHER" id="PTHR42954:SF2">
    <property type="entry name" value="FE(2+) TRANSPORT PROTEIN A"/>
    <property type="match status" value="1"/>
</dbReference>
<dbReference type="EMBL" id="FUXL01000003">
    <property type="protein sequence ID" value="SJZ78988.1"/>
    <property type="molecule type" value="Genomic_DNA"/>
</dbReference>
<dbReference type="SUPFAM" id="SSF50037">
    <property type="entry name" value="C-terminal domain of transcriptional repressors"/>
    <property type="match status" value="1"/>
</dbReference>
<dbReference type="Gene3D" id="2.30.30.90">
    <property type="match status" value="1"/>
</dbReference>
<evidence type="ECO:0000256" key="1">
    <source>
        <dbReference type="ARBA" id="ARBA00023004"/>
    </source>
</evidence>
<dbReference type="Proteomes" id="UP000190135">
    <property type="component" value="Unassembled WGS sequence"/>
</dbReference>
<keyword evidence="1" id="KW-0408">Iron</keyword>
<evidence type="ECO:0000313" key="4">
    <source>
        <dbReference type="Proteomes" id="UP000190135"/>
    </source>
</evidence>
<dbReference type="SMART" id="SM00899">
    <property type="entry name" value="FeoA"/>
    <property type="match status" value="1"/>
</dbReference>
<dbReference type="STRING" id="1365950.SAMN05428963_10342"/>
<dbReference type="PANTHER" id="PTHR42954">
    <property type="entry name" value="FE(2+) TRANSPORT PROTEIN A"/>
    <property type="match status" value="1"/>
</dbReference>
<evidence type="ECO:0000259" key="2">
    <source>
        <dbReference type="SMART" id="SM00899"/>
    </source>
</evidence>
<dbReference type="OrthoDB" id="9811076at2"/>
<accession>A0A1T4NJQ0</accession>
<dbReference type="InterPro" id="IPR007167">
    <property type="entry name" value="Fe-transptr_FeoA-like"/>
</dbReference>
<protein>
    <submittedName>
        <fullName evidence="3">Ferrous iron transport protein A</fullName>
    </submittedName>
</protein>
<organism evidence="3 4">
    <name type="scientific">Consotaella salsifontis</name>
    <dbReference type="NCBI Taxonomy" id="1365950"/>
    <lineage>
        <taxon>Bacteria</taxon>
        <taxon>Pseudomonadati</taxon>
        <taxon>Pseudomonadota</taxon>
        <taxon>Alphaproteobacteria</taxon>
        <taxon>Hyphomicrobiales</taxon>
        <taxon>Aurantimonadaceae</taxon>
        <taxon>Consotaella</taxon>
    </lineage>
</organism>
<evidence type="ECO:0000313" key="3">
    <source>
        <dbReference type="EMBL" id="SJZ78988.1"/>
    </source>
</evidence>
<dbReference type="InterPro" id="IPR008988">
    <property type="entry name" value="Transcriptional_repressor_C"/>
</dbReference>